<evidence type="ECO:0000313" key="1">
    <source>
        <dbReference type="EMBL" id="AKH48145.1"/>
    </source>
</evidence>
<organism evidence="1">
    <name type="scientific">uncultured marine virus</name>
    <dbReference type="NCBI Taxonomy" id="186617"/>
    <lineage>
        <taxon>Viruses</taxon>
        <taxon>environmental samples</taxon>
    </lineage>
</organism>
<proteinExistence type="predicted"/>
<protein>
    <submittedName>
        <fullName evidence="1">Uncharacterized protein</fullName>
    </submittedName>
</protein>
<accession>A0A0F7L899</accession>
<reference evidence="1" key="2">
    <citation type="submission" date="2015-03" db="EMBL/GenBank/DDBJ databases">
        <authorList>
            <person name="Chow C.-E.T."/>
            <person name="Winget D.M."/>
            <person name="White R.A.III."/>
            <person name="Hallam S.J."/>
            <person name="Suttle C.A."/>
        </authorList>
    </citation>
    <scope>NUCLEOTIDE SEQUENCE</scope>
    <source>
        <strain evidence="1">Oxic1_6</strain>
    </source>
</reference>
<name>A0A0F7L899_9VIRU</name>
<reference evidence="1" key="1">
    <citation type="journal article" date="2015" name="Front. Microbiol.">
        <title>Combining genomic sequencing methods to explore viral diversity and reveal potential virus-host interactions.</title>
        <authorList>
            <person name="Chow C.E."/>
            <person name="Winget D.M."/>
            <person name="White R.A.III."/>
            <person name="Hallam S.J."/>
            <person name="Suttle C.A."/>
        </authorList>
    </citation>
    <scope>NUCLEOTIDE SEQUENCE</scope>
    <source>
        <strain evidence="1">Oxic1_6</strain>
    </source>
</reference>
<sequence length="50" mass="5632">MVTSRSEAARTTAARRMPGHWLAACLRLMPALSRFRSAAERSGMSRPEWL</sequence>
<dbReference type="EMBL" id="KR029601">
    <property type="protein sequence ID" value="AKH48145.1"/>
    <property type="molecule type" value="Genomic_DNA"/>
</dbReference>